<dbReference type="Gramene" id="TuG1812G0700003690.01.T01">
    <property type="protein sequence ID" value="TuG1812G0700003690.01.T01"/>
    <property type="gene ID" value="TuG1812G0700003690.01"/>
</dbReference>
<dbReference type="Proteomes" id="UP000015106">
    <property type="component" value="Chromosome 7"/>
</dbReference>
<reference evidence="1" key="2">
    <citation type="submission" date="2018-03" db="EMBL/GenBank/DDBJ databases">
        <title>The Triticum urartu genome reveals the dynamic nature of wheat genome evolution.</title>
        <authorList>
            <person name="Ling H."/>
            <person name="Ma B."/>
            <person name="Shi X."/>
            <person name="Liu H."/>
            <person name="Dong L."/>
            <person name="Sun H."/>
            <person name="Cao Y."/>
            <person name="Gao Q."/>
            <person name="Zheng S."/>
            <person name="Li Y."/>
            <person name="Yu Y."/>
            <person name="Du H."/>
            <person name="Qi M."/>
            <person name="Li Y."/>
            <person name="Yu H."/>
            <person name="Cui Y."/>
            <person name="Wang N."/>
            <person name="Chen C."/>
            <person name="Wu H."/>
            <person name="Zhao Y."/>
            <person name="Zhang J."/>
            <person name="Li Y."/>
            <person name="Zhou W."/>
            <person name="Zhang B."/>
            <person name="Hu W."/>
            <person name="Eijk M."/>
            <person name="Tang J."/>
            <person name="Witsenboer H."/>
            <person name="Zhao S."/>
            <person name="Li Z."/>
            <person name="Zhang A."/>
            <person name="Wang D."/>
            <person name="Liang C."/>
        </authorList>
    </citation>
    <scope>NUCLEOTIDE SEQUENCE [LARGE SCALE GENOMIC DNA]</scope>
    <source>
        <strain evidence="1">cv. G1812</strain>
    </source>
</reference>
<reference evidence="2" key="1">
    <citation type="journal article" date="2013" name="Nature">
        <title>Draft genome of the wheat A-genome progenitor Triticum urartu.</title>
        <authorList>
            <person name="Ling H.Q."/>
            <person name="Zhao S."/>
            <person name="Liu D."/>
            <person name="Wang J."/>
            <person name="Sun H."/>
            <person name="Zhang C."/>
            <person name="Fan H."/>
            <person name="Li D."/>
            <person name="Dong L."/>
            <person name="Tao Y."/>
            <person name="Gao C."/>
            <person name="Wu H."/>
            <person name="Li Y."/>
            <person name="Cui Y."/>
            <person name="Guo X."/>
            <person name="Zheng S."/>
            <person name="Wang B."/>
            <person name="Yu K."/>
            <person name="Liang Q."/>
            <person name="Yang W."/>
            <person name="Lou X."/>
            <person name="Chen J."/>
            <person name="Feng M."/>
            <person name="Jian J."/>
            <person name="Zhang X."/>
            <person name="Luo G."/>
            <person name="Jiang Y."/>
            <person name="Liu J."/>
            <person name="Wang Z."/>
            <person name="Sha Y."/>
            <person name="Zhang B."/>
            <person name="Wu H."/>
            <person name="Tang D."/>
            <person name="Shen Q."/>
            <person name="Xue P."/>
            <person name="Zou S."/>
            <person name="Wang X."/>
            <person name="Liu X."/>
            <person name="Wang F."/>
            <person name="Yang Y."/>
            <person name="An X."/>
            <person name="Dong Z."/>
            <person name="Zhang K."/>
            <person name="Zhang X."/>
            <person name="Luo M.C."/>
            <person name="Dvorak J."/>
            <person name="Tong Y."/>
            <person name="Wang J."/>
            <person name="Yang H."/>
            <person name="Li Z."/>
            <person name="Wang D."/>
            <person name="Zhang A."/>
            <person name="Wang J."/>
        </authorList>
    </citation>
    <scope>NUCLEOTIDE SEQUENCE</scope>
    <source>
        <strain evidence="2">cv. G1812</strain>
    </source>
</reference>
<keyword evidence="2" id="KW-1185">Reference proteome</keyword>
<name>A0A8R7R0Q9_TRIUA</name>
<dbReference type="Gramene" id="TuG1812G0700003690.01.T02">
    <property type="protein sequence ID" value="TuG1812G0700003690.01.T02"/>
    <property type="gene ID" value="TuG1812G0700003690.01"/>
</dbReference>
<accession>A0A8R7R0Q9</accession>
<reference evidence="1" key="3">
    <citation type="submission" date="2022-06" db="UniProtKB">
        <authorList>
            <consortium name="EnsemblPlants"/>
        </authorList>
    </citation>
    <scope>IDENTIFICATION</scope>
</reference>
<organism evidence="1 2">
    <name type="scientific">Triticum urartu</name>
    <name type="common">Red wild einkorn</name>
    <name type="synonym">Crithodium urartu</name>
    <dbReference type="NCBI Taxonomy" id="4572"/>
    <lineage>
        <taxon>Eukaryota</taxon>
        <taxon>Viridiplantae</taxon>
        <taxon>Streptophyta</taxon>
        <taxon>Embryophyta</taxon>
        <taxon>Tracheophyta</taxon>
        <taxon>Spermatophyta</taxon>
        <taxon>Magnoliopsida</taxon>
        <taxon>Liliopsida</taxon>
        <taxon>Poales</taxon>
        <taxon>Poaceae</taxon>
        <taxon>BOP clade</taxon>
        <taxon>Pooideae</taxon>
        <taxon>Triticodae</taxon>
        <taxon>Triticeae</taxon>
        <taxon>Triticinae</taxon>
        <taxon>Triticum</taxon>
    </lineage>
</organism>
<protein>
    <submittedName>
        <fullName evidence="1">Uncharacterized protein</fullName>
    </submittedName>
</protein>
<dbReference type="EnsemblPlants" id="TuG1812G0700003690.01.T02">
    <property type="protein sequence ID" value="TuG1812G0700003690.01.T02"/>
    <property type="gene ID" value="TuG1812G0700003690.01"/>
</dbReference>
<evidence type="ECO:0000313" key="1">
    <source>
        <dbReference type="EnsemblPlants" id="TuG1812G0700003690.01.T01"/>
    </source>
</evidence>
<sequence length="74" mass="8854">MFLPRFCDLLCCCILIFCFVASLFCHRECVRLFQSLYMFWRSWWRRSAVCFMTLSYLCEVAEDVSVLAGVEFKL</sequence>
<dbReference type="EnsemblPlants" id="TuG1812G0700003690.01.T01">
    <property type="protein sequence ID" value="TuG1812G0700003690.01.T01"/>
    <property type="gene ID" value="TuG1812G0700003690.01"/>
</dbReference>
<proteinExistence type="predicted"/>
<dbReference type="AlphaFoldDB" id="A0A8R7R0Q9"/>
<evidence type="ECO:0000313" key="2">
    <source>
        <dbReference type="Proteomes" id="UP000015106"/>
    </source>
</evidence>